<dbReference type="PANTHER" id="PTHR43294:SF21">
    <property type="entry name" value="CATION TRANSPORTING ATPASE"/>
    <property type="match status" value="1"/>
</dbReference>
<evidence type="ECO:0000256" key="1">
    <source>
        <dbReference type="ARBA" id="ARBA00004651"/>
    </source>
</evidence>
<evidence type="ECO:0000256" key="2">
    <source>
        <dbReference type="ARBA" id="ARBA00022475"/>
    </source>
</evidence>
<proteinExistence type="predicted"/>
<feature type="non-terminal residue" evidence="3">
    <location>
        <position position="41"/>
    </location>
</feature>
<feature type="non-terminal residue" evidence="3">
    <location>
        <position position="1"/>
    </location>
</feature>
<gene>
    <name evidence="3" type="ORF">GMARGA_LOCUS45455</name>
</gene>
<evidence type="ECO:0000313" key="3">
    <source>
        <dbReference type="EMBL" id="CAG8856634.1"/>
    </source>
</evidence>
<keyword evidence="2" id="KW-1003">Cell membrane</keyword>
<name>A0ABN7XRU0_GIGMA</name>
<dbReference type="EMBL" id="CAJVQB010162056">
    <property type="protein sequence ID" value="CAG8856634.1"/>
    <property type="molecule type" value="Genomic_DNA"/>
</dbReference>
<dbReference type="InterPro" id="IPR050510">
    <property type="entry name" value="Cation_transp_ATPase_P-type"/>
</dbReference>
<organism evidence="3 4">
    <name type="scientific">Gigaspora margarita</name>
    <dbReference type="NCBI Taxonomy" id="4874"/>
    <lineage>
        <taxon>Eukaryota</taxon>
        <taxon>Fungi</taxon>
        <taxon>Fungi incertae sedis</taxon>
        <taxon>Mucoromycota</taxon>
        <taxon>Glomeromycotina</taxon>
        <taxon>Glomeromycetes</taxon>
        <taxon>Diversisporales</taxon>
        <taxon>Gigasporaceae</taxon>
        <taxon>Gigaspora</taxon>
    </lineage>
</organism>
<accession>A0ABN7XRU0</accession>
<dbReference type="Proteomes" id="UP000789901">
    <property type="component" value="Unassembled WGS sequence"/>
</dbReference>
<sequence length="41" mass="4332">NDAPALKIANIGIYIGKSGSDVSREAADIILVNDEFVTILD</sequence>
<evidence type="ECO:0000313" key="4">
    <source>
        <dbReference type="Proteomes" id="UP000789901"/>
    </source>
</evidence>
<reference evidence="3 4" key="1">
    <citation type="submission" date="2021-06" db="EMBL/GenBank/DDBJ databases">
        <authorList>
            <person name="Kallberg Y."/>
            <person name="Tangrot J."/>
            <person name="Rosling A."/>
        </authorList>
    </citation>
    <scope>NUCLEOTIDE SEQUENCE [LARGE SCALE GENOMIC DNA]</scope>
    <source>
        <strain evidence="3 4">120-4 pot B 10/14</strain>
    </source>
</reference>
<comment type="subcellular location">
    <subcellularLocation>
        <location evidence="1">Cell membrane</location>
        <topology evidence="1">Multi-pass membrane protein</topology>
    </subcellularLocation>
</comment>
<keyword evidence="4" id="KW-1185">Reference proteome</keyword>
<dbReference type="PANTHER" id="PTHR43294">
    <property type="entry name" value="SODIUM/POTASSIUM-TRANSPORTING ATPASE SUBUNIT ALPHA"/>
    <property type="match status" value="1"/>
</dbReference>
<comment type="caution">
    <text evidence="3">The sequence shown here is derived from an EMBL/GenBank/DDBJ whole genome shotgun (WGS) entry which is preliminary data.</text>
</comment>
<dbReference type="Gene3D" id="3.40.50.1000">
    <property type="entry name" value="HAD superfamily/HAD-like"/>
    <property type="match status" value="1"/>
</dbReference>
<dbReference type="SUPFAM" id="SSF56784">
    <property type="entry name" value="HAD-like"/>
    <property type="match status" value="1"/>
</dbReference>
<dbReference type="InterPro" id="IPR023214">
    <property type="entry name" value="HAD_sf"/>
</dbReference>
<dbReference type="InterPro" id="IPR036412">
    <property type="entry name" value="HAD-like_sf"/>
</dbReference>
<keyword evidence="2" id="KW-0472">Membrane</keyword>
<protein>
    <submittedName>
        <fullName evidence="3">22122_t:CDS:1</fullName>
    </submittedName>
</protein>